<evidence type="ECO:0000256" key="3">
    <source>
        <dbReference type="RuleBase" id="RU366045"/>
    </source>
</evidence>
<accession>A0A8H5QUK9</accession>
<dbReference type="GO" id="GO:0016831">
    <property type="term" value="F:carboxy-lyase activity"/>
    <property type="evidence" value="ECO:0007669"/>
    <property type="project" value="UniProtKB-KW"/>
</dbReference>
<dbReference type="GO" id="GO:0016787">
    <property type="term" value="F:hydrolase activity"/>
    <property type="evidence" value="ECO:0007669"/>
    <property type="project" value="InterPro"/>
</dbReference>
<dbReference type="PANTHER" id="PTHR21240">
    <property type="entry name" value="2-AMINO-3-CARBOXYLMUCONATE-6-SEMIALDEHYDE DECARBOXYLASE"/>
    <property type="match status" value="1"/>
</dbReference>
<dbReference type="PROSITE" id="PS50181">
    <property type="entry name" value="FBOX"/>
    <property type="match status" value="1"/>
</dbReference>
<keyword evidence="5" id="KW-1133">Transmembrane helix</keyword>
<evidence type="ECO:0000256" key="4">
    <source>
        <dbReference type="SAM" id="MobiDB-lite"/>
    </source>
</evidence>
<dbReference type="EMBL" id="JAAQRI010000281">
    <property type="protein sequence ID" value="KAF5621164.1"/>
    <property type="molecule type" value="Genomic_DNA"/>
</dbReference>
<proteinExistence type="inferred from homology"/>
<feature type="region of interest" description="Disordered" evidence="4">
    <location>
        <begin position="337"/>
        <end position="357"/>
    </location>
</feature>
<dbReference type="Pfam" id="PF04909">
    <property type="entry name" value="Amidohydro_2"/>
    <property type="match status" value="1"/>
</dbReference>
<dbReference type="RefSeq" id="XP_037201575.1">
    <property type="nucleotide sequence ID" value="XM_037344455.1"/>
</dbReference>
<feature type="compositionally biased region" description="Basic and acidic residues" evidence="4">
    <location>
        <begin position="337"/>
        <end position="352"/>
    </location>
</feature>
<organism evidence="7 8">
    <name type="scientific">Fusarium tjaetaba</name>
    <dbReference type="NCBI Taxonomy" id="1567544"/>
    <lineage>
        <taxon>Eukaryota</taxon>
        <taxon>Fungi</taxon>
        <taxon>Dikarya</taxon>
        <taxon>Ascomycota</taxon>
        <taxon>Pezizomycotina</taxon>
        <taxon>Sordariomycetes</taxon>
        <taxon>Hypocreomycetidae</taxon>
        <taxon>Hypocreales</taxon>
        <taxon>Nectriaceae</taxon>
        <taxon>Fusarium</taxon>
        <taxon>Fusarium fujikuroi species complex</taxon>
    </lineage>
</organism>
<dbReference type="OrthoDB" id="9984533at2759"/>
<dbReference type="InterPro" id="IPR001810">
    <property type="entry name" value="F-box_dom"/>
</dbReference>
<dbReference type="GO" id="GO:0019748">
    <property type="term" value="P:secondary metabolic process"/>
    <property type="evidence" value="ECO:0007669"/>
    <property type="project" value="TreeGrafter"/>
</dbReference>
<dbReference type="PANTHER" id="PTHR21240:SF30">
    <property type="entry name" value="AMIDOHYDROLASE-RELATED DOMAIN-CONTAINING PROTEIN-RELATED"/>
    <property type="match status" value="1"/>
</dbReference>
<evidence type="ECO:0000256" key="2">
    <source>
        <dbReference type="ARBA" id="ARBA00023239"/>
    </source>
</evidence>
<dbReference type="InterPro" id="IPR006680">
    <property type="entry name" value="Amidohydro-rel"/>
</dbReference>
<dbReference type="SUPFAM" id="SSF51556">
    <property type="entry name" value="Metallo-dependent hydrolases"/>
    <property type="match status" value="1"/>
</dbReference>
<dbReference type="GeneID" id="59296725"/>
<reference evidence="7 8" key="1">
    <citation type="submission" date="2020-05" db="EMBL/GenBank/DDBJ databases">
        <title>Identification and distribution of gene clusters putatively required for synthesis of sphingolipid metabolism inhibitors in phylogenetically diverse species of the filamentous fungus Fusarium.</title>
        <authorList>
            <person name="Kim H.-S."/>
            <person name="Busman M."/>
            <person name="Brown D.W."/>
            <person name="Divon H."/>
            <person name="Uhlig S."/>
            <person name="Proctor R.H."/>
        </authorList>
    </citation>
    <scope>NUCLEOTIDE SEQUENCE [LARGE SCALE GENOMIC DNA]</scope>
    <source>
        <strain evidence="7 8">NRRL 66243</strain>
    </source>
</reference>
<dbReference type="InterPro" id="IPR032466">
    <property type="entry name" value="Metal_Hydrolase"/>
</dbReference>
<dbReference type="Gene3D" id="3.20.20.140">
    <property type="entry name" value="Metal-dependent hydrolases"/>
    <property type="match status" value="1"/>
</dbReference>
<dbReference type="InterPro" id="IPR036047">
    <property type="entry name" value="F-box-like_dom_sf"/>
</dbReference>
<comment type="caution">
    <text evidence="7">The sequence shown here is derived from an EMBL/GenBank/DDBJ whole genome shotgun (WGS) entry which is preliminary data.</text>
</comment>
<feature type="region of interest" description="Disordered" evidence="4">
    <location>
        <begin position="978"/>
        <end position="998"/>
    </location>
</feature>
<protein>
    <submittedName>
        <fullName evidence="7">5-carboxyvanillate decarboxylase</fullName>
    </submittedName>
</protein>
<name>A0A8H5QUK9_9HYPO</name>
<feature type="transmembrane region" description="Helical" evidence="5">
    <location>
        <begin position="658"/>
        <end position="681"/>
    </location>
</feature>
<evidence type="ECO:0000259" key="6">
    <source>
        <dbReference type="PROSITE" id="PS50181"/>
    </source>
</evidence>
<keyword evidence="2 3" id="KW-0456">Lyase</keyword>
<evidence type="ECO:0000256" key="1">
    <source>
        <dbReference type="ARBA" id="ARBA00022793"/>
    </source>
</evidence>
<feature type="transmembrane region" description="Helical" evidence="5">
    <location>
        <begin position="451"/>
        <end position="473"/>
    </location>
</feature>
<feature type="transmembrane region" description="Helical" evidence="5">
    <location>
        <begin position="632"/>
        <end position="652"/>
    </location>
</feature>
<sequence>MSITLEEHFLSRAAHSSELAKDDPIHGFPTGIINKLVDIDNERIRSMDENNVAIQVLSHTPTNFLTAATIIALNDELATAIQSNKCRFAGFACLSMDDPVAATNELERCIKQHGFVGALIDNHSNGNFYDGREYDILWAKAVELDVPIYIHPAWPSQKLKEALYSGGNLQSDSNSATALGAFAFGWHASTANTILRLMASNTFDRHPNLKIIIGHSGELIPYMFDRINKATAFFGMKRGFVEVMHNNIWITTSGMFDVHSLRCLLGNMPLSQVMFSVDYPFSDNKLGKEYLETIRNEEILDEDEIEAFASGNARRLLFHQGPVKALNPTKRYLIADKKTPNAESDAGKESRPSAESPGVAYVWRSRDNRKGRHALAISVDPHKHEATKGPRPSNSYHQTLRGILKMFVRYPVWDVSYDVAVVFTIGSIIWVINGYYSFLPVLYPSTKVSDWAGGLTAFIGATVFEFGSFLLMLEAVNENRSDCFGWAVEESVDGMLHLTHAHNCKHAHAQKGTLVKQSSRSLGNNVADSSGKDRMWSWWPTWYELRTHYFFDIGFLACSSQTFGATVFWISGFTALPPILNGLSTPAENGVYWLPQVIGGTGFIVSSLLFMVEVQPRWYMPAPGVLGWHIGLWNLIGAIGFTLCGALGFGITHPGVEYALTLSTFIGSWAFLFASPLDLIIISSAEMSDTDTYCAICGVPAHDIDIESYDESKVSDNSLEWLEEVNILGRPNKRASPPRPVTFTGPGDYSHYNWYILRSQSQNNPLYDRHMHGEVRVYDWAEHHDVLIPFHMHCYEILKKVAAPHDIEPDVIYETSRPHCAAPDALGLDFDYGDAKACQGQTWEEIDGTEYVLASPTKIPRVKDFFKRILAESQLEEPAVSGSTYAQGDGASKDALESLPGELMSSVLQCLDFESLCSIRLASRNAVKETTSNAFWKNRVISEMPWIVDFFPGKRDTEDPQIDWFKVYKALRSISQGQDQRQPFTTGGLRNRSRKQEKKNWPTEQWFLKKQDILKYPYNKNLVWSKASLTETFLDMTSAEHVIEVFWTADGEFAGIGCSTNAEGKMRTVGSKNIFATSDKVPIGKDDWITELIITSQDELDGISDLNSLDNASLNAVVGKVVGLQFIFSKGDPVQVAGWVVGEPISKLCLLFQPFKKALQECLSRLKPREYLDESGNPVPFNDPEASVHLWKNDLPPRELQVLPARHGMINSDITRGDRIMESLIFGTTKDDLSKITAVGVDAQFRGFEVCFSNGESRTIGHTNAMQSFPIDSAGGERILYQAPGHRRDVLMGIYCHWGNRHTLGTDFIFIGGFSRKFDRLVDKTPLRAMDAHEQHFWTPDAPPQGVLAVGNIYGYREFRLPPSNVVHKVPSEDAVVSWFDCSRPIASIKVAFCHSSDNNQIPLVAITFRYADDQTTKSIGPTKFTAPKDNRNHGGHYWCWCADVQREQPELEEKPHYTEDEWDVQGSHLKFLQLWIDEQLTLSGLQFIAKDGRESPAWGSCVGEKPVRLPLQAQKKNRAAGLKFFVDEMGRGVTRDDFVVVGVQLIGFSKE</sequence>
<evidence type="ECO:0000256" key="5">
    <source>
        <dbReference type="SAM" id="Phobius"/>
    </source>
</evidence>
<dbReference type="InterPro" id="IPR032465">
    <property type="entry name" value="ACMSD"/>
</dbReference>
<evidence type="ECO:0000313" key="8">
    <source>
        <dbReference type="Proteomes" id="UP000530670"/>
    </source>
</evidence>
<feature type="domain" description="F-box" evidence="6">
    <location>
        <begin position="893"/>
        <end position="939"/>
    </location>
</feature>
<keyword evidence="1 3" id="KW-0210">Decarboxylase</keyword>
<dbReference type="Gene3D" id="1.20.1280.50">
    <property type="match status" value="1"/>
</dbReference>
<feature type="transmembrane region" description="Helical" evidence="5">
    <location>
        <begin position="415"/>
        <end position="439"/>
    </location>
</feature>
<comment type="similarity">
    <text evidence="3">Belongs to the metallo-dependent hydrolases superfamily.</text>
</comment>
<dbReference type="SUPFAM" id="SSF81383">
    <property type="entry name" value="F-box domain"/>
    <property type="match status" value="1"/>
</dbReference>
<dbReference type="Proteomes" id="UP000530670">
    <property type="component" value="Unassembled WGS sequence"/>
</dbReference>
<feature type="transmembrane region" description="Helical" evidence="5">
    <location>
        <begin position="590"/>
        <end position="612"/>
    </location>
</feature>
<keyword evidence="5" id="KW-0472">Membrane</keyword>
<keyword evidence="8" id="KW-1185">Reference proteome</keyword>
<keyword evidence="5" id="KW-0812">Transmembrane</keyword>
<evidence type="ECO:0000313" key="7">
    <source>
        <dbReference type="EMBL" id="KAF5621164.1"/>
    </source>
</evidence>
<dbReference type="GO" id="GO:0005829">
    <property type="term" value="C:cytosol"/>
    <property type="evidence" value="ECO:0007669"/>
    <property type="project" value="TreeGrafter"/>
</dbReference>
<gene>
    <name evidence="7" type="ORF">FTJAE_11505</name>
</gene>